<evidence type="ECO:0000256" key="4">
    <source>
        <dbReference type="ARBA" id="ARBA00022737"/>
    </source>
</evidence>
<gene>
    <name evidence="14" type="ORF">H671_2g7872</name>
</gene>
<evidence type="ECO:0000313" key="15">
    <source>
        <dbReference type="Proteomes" id="UP000030759"/>
    </source>
</evidence>
<dbReference type="EMBL" id="KE670528">
    <property type="protein sequence ID" value="ERE81842.1"/>
    <property type="molecule type" value="Genomic_DNA"/>
</dbReference>
<keyword evidence="6" id="KW-0862">Zinc</keyword>
<protein>
    <submittedName>
        <fullName evidence="14">Putative zinc finger protein</fullName>
    </submittedName>
</protein>
<dbReference type="FunFam" id="3.30.160.60:FF:000038">
    <property type="entry name" value="Zinc finger protein 624"/>
    <property type="match status" value="1"/>
</dbReference>
<feature type="domain" description="C2H2-type" evidence="13">
    <location>
        <begin position="130"/>
        <end position="157"/>
    </location>
</feature>
<name>A0A061IIH9_CRIGR</name>
<evidence type="ECO:0000259" key="13">
    <source>
        <dbReference type="PROSITE" id="PS50157"/>
    </source>
</evidence>
<evidence type="ECO:0000256" key="7">
    <source>
        <dbReference type="ARBA" id="ARBA00023015"/>
    </source>
</evidence>
<dbReference type="FunFam" id="3.30.160.60:FF:000010">
    <property type="entry name" value="Zinc finger protein 34"/>
    <property type="match status" value="1"/>
</dbReference>
<proteinExistence type="inferred from homology"/>
<keyword evidence="7" id="KW-0805">Transcription regulation</keyword>
<dbReference type="PROSITE" id="PS00028">
    <property type="entry name" value="ZINC_FINGER_C2H2_1"/>
    <property type="match status" value="4"/>
</dbReference>
<dbReference type="GO" id="GO:0003677">
    <property type="term" value="F:DNA binding"/>
    <property type="evidence" value="ECO:0007669"/>
    <property type="project" value="UniProtKB-KW"/>
</dbReference>
<sequence>STSLLLEGDPVKESLSGSPHPPESGPDKNTHTYPIGGPEGQGTTTNDNNVYNKAIDCISLSFQPERIYTREKPYKCKECGKALSSSKTLSIHQRLHTGEQPYKCKECHKSFNTRSSLFLHQKDHTNEKPYMCEECGKLFYYPSMLKQHQRIHSVEKPYKCEECGKSFRYPASLKDHKVIHTGEKLYKCKLSIKGFINPALIENKTDTAEQAYKIEECGKCFYLSSSLKKHQRIHCKDNH</sequence>
<evidence type="ECO:0000256" key="12">
    <source>
        <dbReference type="SAM" id="MobiDB-lite"/>
    </source>
</evidence>
<keyword evidence="4" id="KW-0677">Repeat</keyword>
<feature type="non-terminal residue" evidence="14">
    <location>
        <position position="1"/>
    </location>
</feature>
<dbReference type="InterPro" id="IPR036236">
    <property type="entry name" value="Znf_C2H2_sf"/>
</dbReference>
<accession>A0A061IIH9</accession>
<feature type="region of interest" description="Disordered" evidence="12">
    <location>
        <begin position="1"/>
        <end position="47"/>
    </location>
</feature>
<reference evidence="15" key="1">
    <citation type="journal article" date="2013" name="Nat. Biotechnol.">
        <title>Chinese hamster genome sequenced from sorted chromosomes.</title>
        <authorList>
            <person name="Brinkrolf K."/>
            <person name="Rupp O."/>
            <person name="Laux H."/>
            <person name="Kollin F."/>
            <person name="Ernst W."/>
            <person name="Linke B."/>
            <person name="Kofler R."/>
            <person name="Romand S."/>
            <person name="Hesse F."/>
            <person name="Budach W.E."/>
            <person name="Galosy S."/>
            <person name="Muller D."/>
            <person name="Noll T."/>
            <person name="Wienberg J."/>
            <person name="Jostock T."/>
            <person name="Leonard M."/>
            <person name="Grillari J."/>
            <person name="Tauch A."/>
            <person name="Goesmann A."/>
            <person name="Helk B."/>
            <person name="Mott J.E."/>
            <person name="Puhler A."/>
            <person name="Borth N."/>
        </authorList>
    </citation>
    <scope>NUCLEOTIDE SEQUENCE [LARGE SCALE GENOMIC DNA]</scope>
    <source>
        <strain evidence="15">17A/GY</strain>
    </source>
</reference>
<dbReference type="PANTHER" id="PTHR24377">
    <property type="entry name" value="IP01015P-RELATED"/>
    <property type="match status" value="1"/>
</dbReference>
<dbReference type="Pfam" id="PF00096">
    <property type="entry name" value="zf-C2H2"/>
    <property type="match status" value="5"/>
</dbReference>
<feature type="domain" description="C2H2-type" evidence="13">
    <location>
        <begin position="102"/>
        <end position="129"/>
    </location>
</feature>
<dbReference type="AlphaFoldDB" id="A0A061IIH9"/>
<evidence type="ECO:0000256" key="9">
    <source>
        <dbReference type="ARBA" id="ARBA00023163"/>
    </source>
</evidence>
<keyword evidence="3" id="KW-0479">Metal-binding</keyword>
<feature type="domain" description="C2H2-type" evidence="13">
    <location>
        <begin position="212"/>
        <end position="239"/>
    </location>
</feature>
<dbReference type="Proteomes" id="UP000030759">
    <property type="component" value="Unassembled WGS sequence"/>
</dbReference>
<dbReference type="InterPro" id="IPR050826">
    <property type="entry name" value="Krueppel_C2H2_ZnFinger"/>
</dbReference>
<evidence type="ECO:0000256" key="10">
    <source>
        <dbReference type="ARBA" id="ARBA00023242"/>
    </source>
</evidence>
<evidence type="ECO:0000256" key="8">
    <source>
        <dbReference type="ARBA" id="ARBA00023125"/>
    </source>
</evidence>
<keyword evidence="10" id="KW-0539">Nucleus</keyword>
<evidence type="ECO:0000256" key="11">
    <source>
        <dbReference type="PROSITE-ProRule" id="PRU00042"/>
    </source>
</evidence>
<comment type="subcellular location">
    <subcellularLocation>
        <location evidence="1">Nucleus</location>
    </subcellularLocation>
</comment>
<evidence type="ECO:0000313" key="14">
    <source>
        <dbReference type="EMBL" id="ERE81842.1"/>
    </source>
</evidence>
<organism evidence="14 15">
    <name type="scientific">Cricetulus griseus</name>
    <name type="common">Chinese hamster</name>
    <name type="synonym">Cricetulus barabensis griseus</name>
    <dbReference type="NCBI Taxonomy" id="10029"/>
    <lineage>
        <taxon>Eukaryota</taxon>
        <taxon>Metazoa</taxon>
        <taxon>Chordata</taxon>
        <taxon>Craniata</taxon>
        <taxon>Vertebrata</taxon>
        <taxon>Euteleostomi</taxon>
        <taxon>Mammalia</taxon>
        <taxon>Eutheria</taxon>
        <taxon>Euarchontoglires</taxon>
        <taxon>Glires</taxon>
        <taxon>Rodentia</taxon>
        <taxon>Myomorpha</taxon>
        <taxon>Muroidea</taxon>
        <taxon>Cricetidae</taxon>
        <taxon>Cricetinae</taxon>
        <taxon>Cricetulus</taxon>
    </lineage>
</organism>
<evidence type="ECO:0000256" key="5">
    <source>
        <dbReference type="ARBA" id="ARBA00022771"/>
    </source>
</evidence>
<dbReference type="SMART" id="SM00355">
    <property type="entry name" value="ZnF_C2H2"/>
    <property type="match status" value="5"/>
</dbReference>
<dbReference type="SUPFAM" id="SSF57667">
    <property type="entry name" value="beta-beta-alpha zinc fingers"/>
    <property type="match status" value="4"/>
</dbReference>
<dbReference type="FunFam" id="3.30.160.60:FF:001480">
    <property type="entry name" value="Si:cabz01071911.3"/>
    <property type="match status" value="1"/>
</dbReference>
<dbReference type="GO" id="GO:0008270">
    <property type="term" value="F:zinc ion binding"/>
    <property type="evidence" value="ECO:0007669"/>
    <property type="project" value="UniProtKB-KW"/>
</dbReference>
<comment type="similarity">
    <text evidence="2">Belongs to the krueppel C2H2-type zinc-finger protein family.</text>
</comment>
<keyword evidence="8" id="KW-0238">DNA-binding</keyword>
<evidence type="ECO:0000256" key="1">
    <source>
        <dbReference type="ARBA" id="ARBA00004123"/>
    </source>
</evidence>
<feature type="domain" description="C2H2-type" evidence="13">
    <location>
        <begin position="74"/>
        <end position="101"/>
    </location>
</feature>
<dbReference type="FunFam" id="3.30.160.60:FF:002343">
    <property type="entry name" value="Zinc finger protein 33A"/>
    <property type="match status" value="2"/>
</dbReference>
<evidence type="ECO:0000256" key="2">
    <source>
        <dbReference type="ARBA" id="ARBA00006991"/>
    </source>
</evidence>
<evidence type="ECO:0000256" key="6">
    <source>
        <dbReference type="ARBA" id="ARBA00022833"/>
    </source>
</evidence>
<dbReference type="Gene3D" id="3.30.160.60">
    <property type="entry name" value="Classic Zinc Finger"/>
    <property type="match status" value="5"/>
</dbReference>
<evidence type="ECO:0000256" key="3">
    <source>
        <dbReference type="ARBA" id="ARBA00022723"/>
    </source>
</evidence>
<dbReference type="InterPro" id="IPR013087">
    <property type="entry name" value="Znf_C2H2_type"/>
</dbReference>
<feature type="domain" description="C2H2-type" evidence="13">
    <location>
        <begin position="158"/>
        <end position="185"/>
    </location>
</feature>
<dbReference type="PROSITE" id="PS50157">
    <property type="entry name" value="ZINC_FINGER_C2H2_2"/>
    <property type="match status" value="5"/>
</dbReference>
<keyword evidence="9" id="KW-0804">Transcription</keyword>
<keyword evidence="5 11" id="KW-0863">Zinc-finger</keyword>
<dbReference type="GO" id="GO:0005634">
    <property type="term" value="C:nucleus"/>
    <property type="evidence" value="ECO:0007669"/>
    <property type="project" value="UniProtKB-SubCell"/>
</dbReference>